<dbReference type="RefSeq" id="WP_345462502.1">
    <property type="nucleotide sequence ID" value="NZ_BAABKG010000005.1"/>
</dbReference>
<keyword evidence="3" id="KW-1185">Reference proteome</keyword>
<evidence type="ECO:0000313" key="3">
    <source>
        <dbReference type="Proteomes" id="UP001500221"/>
    </source>
</evidence>
<evidence type="ECO:0000313" key="2">
    <source>
        <dbReference type="EMBL" id="GAA5154547.1"/>
    </source>
</evidence>
<proteinExistence type="predicted"/>
<comment type="caution">
    <text evidence="2">The sequence shown here is derived from an EMBL/GenBank/DDBJ whole genome shotgun (WGS) entry which is preliminary data.</text>
</comment>
<gene>
    <name evidence="2" type="ORF">GCM10023340_38300</name>
</gene>
<protein>
    <recommendedName>
        <fullName evidence="1">Transglutaminase-like domain-containing protein</fullName>
    </recommendedName>
</protein>
<evidence type="ECO:0000259" key="1">
    <source>
        <dbReference type="Pfam" id="PF01841"/>
    </source>
</evidence>
<organism evidence="2 3">
    <name type="scientific">Nocardioides marinquilinus</name>
    <dbReference type="NCBI Taxonomy" id="1210400"/>
    <lineage>
        <taxon>Bacteria</taxon>
        <taxon>Bacillati</taxon>
        <taxon>Actinomycetota</taxon>
        <taxon>Actinomycetes</taxon>
        <taxon>Propionibacteriales</taxon>
        <taxon>Nocardioidaceae</taxon>
        <taxon>Nocardioides</taxon>
    </lineage>
</organism>
<dbReference type="InterPro" id="IPR038765">
    <property type="entry name" value="Papain-like_cys_pep_sf"/>
</dbReference>
<sequence>MSAEPTPYGTTPTPRPLAELRLEAERLARAEDDAGLLALADRLRRDDPRQWPHLWAPLAALAARRTGDDRAWPLLEEAVDLGFTQPDLLAPDLPEAFADDDRWAPLVARMRPAPPEVELLDWPDPPPQQPVVLDRIAAEREPALRARVPGDLVEPGHPWATAVALLRWVARSWDHANDHVDSPDALEVLDRVAEGERFACVEYSIVLSQVLNAVGVPARRVQLLQAPHHVGLGRGHVVSEAWLDDLGAWVLLDGQNGAFWVDEDGAPLGVPQLVARHREGRPATMSCQVRPLDDAAQAFWATYVATVLTTGTGVVDGDGAGFALSFQGVSVPRADVLRRGTRHTHPRLDDVTVGVTGTVDRPRLRFGTPHPHATGFRVRGADGAWVEDADPDGTWPLRRGDGAPSEHVAEVAVVTPVGTGRGHRLRWRG</sequence>
<dbReference type="Pfam" id="PF01841">
    <property type="entry name" value="Transglut_core"/>
    <property type="match status" value="1"/>
</dbReference>
<dbReference type="InterPro" id="IPR002931">
    <property type="entry name" value="Transglutaminase-like"/>
</dbReference>
<dbReference type="EMBL" id="BAABKG010000005">
    <property type="protein sequence ID" value="GAA5154547.1"/>
    <property type="molecule type" value="Genomic_DNA"/>
</dbReference>
<dbReference type="Proteomes" id="UP001500221">
    <property type="component" value="Unassembled WGS sequence"/>
</dbReference>
<name>A0ABP9Q5Y7_9ACTN</name>
<reference evidence="3" key="1">
    <citation type="journal article" date="2019" name="Int. J. Syst. Evol. Microbiol.">
        <title>The Global Catalogue of Microorganisms (GCM) 10K type strain sequencing project: providing services to taxonomists for standard genome sequencing and annotation.</title>
        <authorList>
            <consortium name="The Broad Institute Genomics Platform"/>
            <consortium name="The Broad Institute Genome Sequencing Center for Infectious Disease"/>
            <person name="Wu L."/>
            <person name="Ma J."/>
        </authorList>
    </citation>
    <scope>NUCLEOTIDE SEQUENCE [LARGE SCALE GENOMIC DNA]</scope>
    <source>
        <strain evidence="3">JCM 18459</strain>
    </source>
</reference>
<accession>A0ABP9Q5Y7</accession>
<dbReference type="SUPFAM" id="SSF54001">
    <property type="entry name" value="Cysteine proteinases"/>
    <property type="match status" value="1"/>
</dbReference>
<feature type="domain" description="Transglutaminase-like" evidence="1">
    <location>
        <begin position="158"/>
        <end position="253"/>
    </location>
</feature>